<dbReference type="GeneID" id="109485922"/>
<dbReference type="CDD" id="cd02023">
    <property type="entry name" value="UMPK"/>
    <property type="match status" value="1"/>
</dbReference>
<proteinExistence type="inferred from homology"/>
<evidence type="ECO:0000256" key="12">
    <source>
        <dbReference type="ARBA" id="ARBA00023242"/>
    </source>
</evidence>
<dbReference type="InterPro" id="IPR029057">
    <property type="entry name" value="PRTase-like"/>
</dbReference>
<accession>A0A6P5AQ00</accession>
<evidence type="ECO:0000256" key="16">
    <source>
        <dbReference type="ARBA" id="ARBA00065923"/>
    </source>
</evidence>
<dbReference type="InterPro" id="IPR027417">
    <property type="entry name" value="P-loop_NTPase"/>
</dbReference>
<dbReference type="UniPathway" id="UPA00579">
    <property type="reaction ID" value="UER00640"/>
</dbReference>
<protein>
    <recommendedName>
        <fullName evidence="17">Uridine-cytidine kinase</fullName>
        <ecNumber evidence="17">2.7.1.48</ecNumber>
    </recommendedName>
</protein>
<dbReference type="GO" id="GO:0004849">
    <property type="term" value="F:uridine kinase activity"/>
    <property type="evidence" value="ECO:0007669"/>
    <property type="project" value="UniProtKB-EC"/>
</dbReference>
<feature type="region of interest" description="Disordered" evidence="18">
    <location>
        <begin position="1"/>
        <end position="64"/>
    </location>
</feature>
<feature type="domain" description="Phosphoribosyltransferase" evidence="20">
    <location>
        <begin position="324"/>
        <end position="527"/>
    </location>
</feature>
<comment type="subcellular location">
    <subcellularLocation>
        <location evidence="2">Cytoplasm</location>
    </subcellularLocation>
    <subcellularLocation>
        <location evidence="1">Nucleus</location>
    </subcellularLocation>
</comment>
<gene>
    <name evidence="22" type="primary">LOC109485922</name>
</gene>
<comment type="function">
    <text evidence="15">May contribute to UTP accumulation needed for blast transformation and proliferation.</text>
</comment>
<dbReference type="Gene3D" id="3.40.50.300">
    <property type="entry name" value="P-loop containing nucleotide triphosphate hydrolases"/>
    <property type="match status" value="1"/>
</dbReference>
<name>A0A6P5AQ00_BRABE</name>
<dbReference type="InterPro" id="IPR000764">
    <property type="entry name" value="Uridine_kinase-like"/>
</dbReference>
<evidence type="ECO:0000256" key="10">
    <source>
        <dbReference type="ARBA" id="ARBA00022840"/>
    </source>
</evidence>
<dbReference type="UniPathway" id="UPA00574">
    <property type="reaction ID" value="UER00637"/>
</dbReference>
<keyword evidence="9 17" id="KW-0418">Kinase</keyword>
<feature type="domain" description="Phosphoribulokinase/uridine kinase" evidence="19">
    <location>
        <begin position="95"/>
        <end position="283"/>
    </location>
</feature>
<evidence type="ECO:0000256" key="15">
    <source>
        <dbReference type="ARBA" id="ARBA00056790"/>
    </source>
</evidence>
<dbReference type="AlphaFoldDB" id="A0A6P5AQ00"/>
<keyword evidence="7 17" id="KW-0808">Transferase</keyword>
<keyword evidence="5" id="KW-0963">Cytoplasm</keyword>
<dbReference type="GO" id="GO:0005634">
    <property type="term" value="C:nucleus"/>
    <property type="evidence" value="ECO:0007669"/>
    <property type="project" value="UniProtKB-SubCell"/>
</dbReference>
<keyword evidence="12" id="KW-0539">Nucleus</keyword>
<evidence type="ECO:0000313" key="21">
    <source>
        <dbReference type="Proteomes" id="UP000515135"/>
    </source>
</evidence>
<evidence type="ECO:0000256" key="2">
    <source>
        <dbReference type="ARBA" id="ARBA00004496"/>
    </source>
</evidence>
<dbReference type="Proteomes" id="UP000515135">
    <property type="component" value="Unplaced"/>
</dbReference>
<keyword evidence="6" id="KW-0597">Phosphoprotein</keyword>
<dbReference type="NCBIfam" id="TIGR00235">
    <property type="entry name" value="udk"/>
    <property type="match status" value="1"/>
</dbReference>
<dbReference type="CDD" id="cd06223">
    <property type="entry name" value="PRTases_typeI"/>
    <property type="match status" value="1"/>
</dbReference>
<evidence type="ECO:0000256" key="1">
    <source>
        <dbReference type="ARBA" id="ARBA00004123"/>
    </source>
</evidence>
<evidence type="ECO:0000256" key="17">
    <source>
        <dbReference type="RuleBase" id="RU003825"/>
    </source>
</evidence>
<evidence type="ECO:0000256" key="11">
    <source>
        <dbReference type="ARBA" id="ARBA00022843"/>
    </source>
</evidence>
<dbReference type="SUPFAM" id="SSF53271">
    <property type="entry name" value="PRTase-like"/>
    <property type="match status" value="1"/>
</dbReference>
<dbReference type="NCBIfam" id="NF004018">
    <property type="entry name" value="PRK05480.1"/>
    <property type="match status" value="1"/>
</dbReference>
<evidence type="ECO:0000256" key="6">
    <source>
        <dbReference type="ARBA" id="ARBA00022553"/>
    </source>
</evidence>
<dbReference type="GO" id="GO:0044211">
    <property type="term" value="P:CTP salvage"/>
    <property type="evidence" value="ECO:0007669"/>
    <property type="project" value="UniProtKB-UniPathway"/>
</dbReference>
<dbReference type="GO" id="GO:0044206">
    <property type="term" value="P:UMP salvage"/>
    <property type="evidence" value="ECO:0007669"/>
    <property type="project" value="UniProtKB-UniPathway"/>
</dbReference>
<dbReference type="InterPro" id="IPR000836">
    <property type="entry name" value="PRTase_dom"/>
</dbReference>
<evidence type="ECO:0000313" key="22">
    <source>
        <dbReference type="RefSeq" id="XP_019645177.1"/>
    </source>
</evidence>
<evidence type="ECO:0000256" key="8">
    <source>
        <dbReference type="ARBA" id="ARBA00022741"/>
    </source>
</evidence>
<dbReference type="FunFam" id="3.40.50.300:FF:000200">
    <property type="entry name" value="Uridine-cytidine kinase"/>
    <property type="match status" value="1"/>
</dbReference>
<dbReference type="RefSeq" id="XP_019645177.1">
    <property type="nucleotide sequence ID" value="XM_019789618.1"/>
</dbReference>
<dbReference type="FunFam" id="3.40.50.2020:FF:000010">
    <property type="entry name" value="Uridine-cytidine kinase"/>
    <property type="match status" value="1"/>
</dbReference>
<sequence length="528" mass="59521">MADTAKDGSFSLSNSERTSRSSSLCSSQGSGSASGDDPFGDQMSQGDRQGMRRASRTRTQSTSDIKMLRTSKRTIYTAGRPPWFDVKGQFKEAFVIGICGGSASGKTTVANKIIEALDVPWVVQLSMDSFYKVLTPEEKELAHRSEYNFDHPDAFDFELLFDTLKKLKRGRNVEVPIYDFTTHSRTKQQHTLYGANVIIFEGILTFVNPEVRKMLDMKVFVDTDSDIRLARRLRRDITERNRDLVGVLKQYDKFVKPAFEQHIEPSMAHADIVVPRGGENEVAIDLIIRHVHSELEKRDVHFRSQLAAAGQGQPLPSSLHVLESTPQVRGMHTIIRNRETNRDEFIFYSKRLMRLLIEQAMAMLPFKTVRVKTPQGSAYEGMRFNWKRLCGVSILRAGETMEPALCAVCKDIRLGKILIQTNLNTGEPELHYLRLPKNISEDHVFLMDATVSTGAAAIMAIRVLLDHDVQEENIFFLSMLMAESGVQSVAYAFPKVKIMATAVDPEVNDKYHIIPGIGNFGDRYFGTD</sequence>
<dbReference type="NCBIfam" id="NF001097">
    <property type="entry name" value="PRK00129.1"/>
    <property type="match status" value="1"/>
</dbReference>
<dbReference type="PANTHER" id="PTHR10285">
    <property type="entry name" value="URIDINE KINASE"/>
    <property type="match status" value="1"/>
</dbReference>
<comment type="subunit">
    <text evidence="16">Interacts with RNF19B.</text>
</comment>
<evidence type="ECO:0000259" key="20">
    <source>
        <dbReference type="Pfam" id="PF14681"/>
    </source>
</evidence>
<dbReference type="EC" id="2.7.1.48" evidence="17"/>
<keyword evidence="8 17" id="KW-0547">Nucleotide-binding</keyword>
<dbReference type="Pfam" id="PF14681">
    <property type="entry name" value="UPRTase"/>
    <property type="match status" value="1"/>
</dbReference>
<dbReference type="InterPro" id="IPR006083">
    <property type="entry name" value="PRK/URK"/>
</dbReference>
<dbReference type="KEGG" id="bbel:109485922"/>
<keyword evidence="11" id="KW-0832">Ubl conjugation</keyword>
<evidence type="ECO:0000256" key="3">
    <source>
        <dbReference type="ARBA" id="ARBA00004690"/>
    </source>
</evidence>
<comment type="pathway">
    <text evidence="17">Pyrimidine metabolism; CTP biosynthesis via salvage pathway; CTP from cytidine: step 1/3.</text>
</comment>
<comment type="catalytic activity">
    <reaction evidence="13 17">
        <text>cytidine + ATP = CMP + ADP + H(+)</text>
        <dbReference type="Rhea" id="RHEA:24674"/>
        <dbReference type="ChEBI" id="CHEBI:15378"/>
        <dbReference type="ChEBI" id="CHEBI:17562"/>
        <dbReference type="ChEBI" id="CHEBI:30616"/>
        <dbReference type="ChEBI" id="CHEBI:60377"/>
        <dbReference type="ChEBI" id="CHEBI:456216"/>
        <dbReference type="EC" id="2.7.1.48"/>
    </reaction>
</comment>
<comment type="pathway">
    <text evidence="3 17">Pyrimidine metabolism; UMP biosynthesis via salvage pathway; UMP from uridine: step 1/1.</text>
</comment>
<evidence type="ECO:0000256" key="18">
    <source>
        <dbReference type="SAM" id="MobiDB-lite"/>
    </source>
</evidence>
<evidence type="ECO:0000256" key="13">
    <source>
        <dbReference type="ARBA" id="ARBA00047436"/>
    </source>
</evidence>
<comment type="catalytic activity">
    <reaction evidence="14 17">
        <text>uridine + ATP = UMP + ADP + H(+)</text>
        <dbReference type="Rhea" id="RHEA:16825"/>
        <dbReference type="ChEBI" id="CHEBI:15378"/>
        <dbReference type="ChEBI" id="CHEBI:16704"/>
        <dbReference type="ChEBI" id="CHEBI:30616"/>
        <dbReference type="ChEBI" id="CHEBI:57865"/>
        <dbReference type="ChEBI" id="CHEBI:456216"/>
        <dbReference type="EC" id="2.7.1.48"/>
    </reaction>
</comment>
<dbReference type="GO" id="GO:0005737">
    <property type="term" value="C:cytoplasm"/>
    <property type="evidence" value="ECO:0007669"/>
    <property type="project" value="UniProtKB-SubCell"/>
</dbReference>
<dbReference type="Gene3D" id="3.40.50.2020">
    <property type="match status" value="1"/>
</dbReference>
<evidence type="ECO:0000256" key="14">
    <source>
        <dbReference type="ARBA" id="ARBA00048909"/>
    </source>
</evidence>
<dbReference type="GO" id="GO:0005524">
    <property type="term" value="F:ATP binding"/>
    <property type="evidence" value="ECO:0007669"/>
    <property type="project" value="UniProtKB-KW"/>
</dbReference>
<evidence type="ECO:0000256" key="5">
    <source>
        <dbReference type="ARBA" id="ARBA00022490"/>
    </source>
</evidence>
<evidence type="ECO:0000256" key="4">
    <source>
        <dbReference type="ARBA" id="ARBA00005408"/>
    </source>
</evidence>
<keyword evidence="21" id="KW-1185">Reference proteome</keyword>
<dbReference type="OrthoDB" id="10257085at2759"/>
<dbReference type="PRINTS" id="PR00988">
    <property type="entry name" value="URIDINKINASE"/>
</dbReference>
<comment type="similarity">
    <text evidence="4 17">Belongs to the uridine kinase family.</text>
</comment>
<reference evidence="22" key="1">
    <citation type="submission" date="2025-08" db="UniProtKB">
        <authorList>
            <consortium name="RefSeq"/>
        </authorList>
    </citation>
    <scope>IDENTIFICATION</scope>
    <source>
        <tissue evidence="22">Gonad</tissue>
    </source>
</reference>
<organism evidence="21 22">
    <name type="scientific">Branchiostoma belcheri</name>
    <name type="common">Amphioxus</name>
    <dbReference type="NCBI Taxonomy" id="7741"/>
    <lineage>
        <taxon>Eukaryota</taxon>
        <taxon>Metazoa</taxon>
        <taxon>Chordata</taxon>
        <taxon>Cephalochordata</taxon>
        <taxon>Leptocardii</taxon>
        <taxon>Amphioxiformes</taxon>
        <taxon>Branchiostomatidae</taxon>
        <taxon>Branchiostoma</taxon>
    </lineage>
</organism>
<evidence type="ECO:0000256" key="9">
    <source>
        <dbReference type="ARBA" id="ARBA00022777"/>
    </source>
</evidence>
<evidence type="ECO:0000259" key="19">
    <source>
        <dbReference type="Pfam" id="PF00485"/>
    </source>
</evidence>
<dbReference type="SUPFAM" id="SSF52540">
    <property type="entry name" value="P-loop containing nucleoside triphosphate hydrolases"/>
    <property type="match status" value="1"/>
</dbReference>
<dbReference type="Pfam" id="PF00485">
    <property type="entry name" value="PRK"/>
    <property type="match status" value="1"/>
</dbReference>
<keyword evidence="10 17" id="KW-0067">ATP-binding</keyword>
<evidence type="ECO:0000256" key="7">
    <source>
        <dbReference type="ARBA" id="ARBA00022679"/>
    </source>
</evidence>
<feature type="compositionally biased region" description="Low complexity" evidence="18">
    <location>
        <begin position="9"/>
        <end position="34"/>
    </location>
</feature>